<gene>
    <name evidence="13" type="ORF">MUN89_10205</name>
</gene>
<evidence type="ECO:0000313" key="14">
    <source>
        <dbReference type="Proteomes" id="UP000831787"/>
    </source>
</evidence>
<dbReference type="InterPro" id="IPR001645">
    <property type="entry name" value="Folylpolyglutamate_synth"/>
</dbReference>
<feature type="domain" description="Mur ligase central" evidence="12">
    <location>
        <begin position="45"/>
        <end position="270"/>
    </location>
</feature>
<dbReference type="EC" id="6.3.2.17" evidence="2"/>
<evidence type="ECO:0000259" key="12">
    <source>
        <dbReference type="Pfam" id="PF08245"/>
    </source>
</evidence>
<accession>A0ABY4ERG3</accession>
<dbReference type="Proteomes" id="UP000831787">
    <property type="component" value="Chromosome"/>
</dbReference>
<evidence type="ECO:0000256" key="8">
    <source>
        <dbReference type="ARBA" id="ARBA00030592"/>
    </source>
</evidence>
<sequence>MLNYEEATNWIHAREKFKVKPGIKRMEWMMKELGNPEKQVKGVHIAGTNGKGSTVAFLRHILQEQGYKVGTFTSPYIISFNERISINGTPVENNRLAQLVGKIKPLAEKLSFMPLGEPTEFEIITAMAMIYFSESQPDYVLFETGLGGRYDSTNIITPAASVITNVGMDHMNILGNTYEEIAMEKAGIIKPNVPVISGVRQPDAQAVIQEQARELQAPLFQLAEDFFGEHLEAAADGETFNFVHSSYRCDRIVSRLKGAHQIENASLAIETLEVLRARGEKIDRSCYRSGVEKTSWPARFEKVKDEPEVILDGAHNLEGTRALVETIKHHYKDKKVYLLYAALEDKPVHQMLTELGQVIDEAWFTTFDFPRALSAEELMAISPIQASFACENGYEAVNRILNKMKDEDLFLITGSLYYISQIRQYFKQ</sequence>
<evidence type="ECO:0000256" key="9">
    <source>
        <dbReference type="ARBA" id="ARBA00047493"/>
    </source>
</evidence>
<proteinExistence type="inferred from homology"/>
<evidence type="ECO:0000256" key="2">
    <source>
        <dbReference type="ARBA" id="ARBA00013025"/>
    </source>
</evidence>
<name>A0ABY4ERG3_9BACI</name>
<dbReference type="InterPro" id="IPR004101">
    <property type="entry name" value="Mur_ligase_C"/>
</dbReference>
<dbReference type="InterPro" id="IPR036565">
    <property type="entry name" value="Mur-like_cat_sf"/>
</dbReference>
<dbReference type="PANTHER" id="PTHR11136:SF0">
    <property type="entry name" value="DIHYDROFOLATE SYNTHETASE-RELATED"/>
    <property type="match status" value="1"/>
</dbReference>
<dbReference type="SUPFAM" id="SSF53244">
    <property type="entry name" value="MurD-like peptide ligases, peptide-binding domain"/>
    <property type="match status" value="1"/>
</dbReference>
<dbReference type="InterPro" id="IPR018109">
    <property type="entry name" value="Folylpolyglutamate_synth_CS"/>
</dbReference>
<keyword evidence="4" id="KW-0479">Metal-binding</keyword>
<keyword evidence="7" id="KW-0460">Magnesium</keyword>
<evidence type="ECO:0000256" key="4">
    <source>
        <dbReference type="ARBA" id="ARBA00022723"/>
    </source>
</evidence>
<reference evidence="13 14" key="1">
    <citation type="submission" date="2022-04" db="EMBL/GenBank/DDBJ databases">
        <title>Halobacillus sp. isolated from saltern.</title>
        <authorList>
            <person name="Won M."/>
            <person name="Lee C.-M."/>
            <person name="Woen H.-Y."/>
            <person name="Kwon S.-W."/>
        </authorList>
    </citation>
    <scope>NUCLEOTIDE SEQUENCE [LARGE SCALE GENOMIC DNA]</scope>
    <source>
        <strain evidence="13 14">SSBR10-3</strain>
    </source>
</reference>
<evidence type="ECO:0000256" key="10">
    <source>
        <dbReference type="PIRNR" id="PIRNR001563"/>
    </source>
</evidence>
<dbReference type="Pfam" id="PF08245">
    <property type="entry name" value="Mur_ligase_M"/>
    <property type="match status" value="1"/>
</dbReference>
<evidence type="ECO:0000256" key="5">
    <source>
        <dbReference type="ARBA" id="ARBA00022741"/>
    </source>
</evidence>
<dbReference type="EMBL" id="CP095073">
    <property type="protein sequence ID" value="UOQ46244.1"/>
    <property type="molecule type" value="Genomic_DNA"/>
</dbReference>
<evidence type="ECO:0000256" key="3">
    <source>
        <dbReference type="ARBA" id="ARBA00022598"/>
    </source>
</evidence>
<keyword evidence="6 10" id="KW-0067">ATP-binding</keyword>
<evidence type="ECO:0000259" key="11">
    <source>
        <dbReference type="Pfam" id="PF02875"/>
    </source>
</evidence>
<dbReference type="NCBIfam" id="TIGR01499">
    <property type="entry name" value="folC"/>
    <property type="match status" value="1"/>
</dbReference>
<feature type="domain" description="Mur ligase C-terminal" evidence="11">
    <location>
        <begin position="299"/>
        <end position="415"/>
    </location>
</feature>
<evidence type="ECO:0000256" key="7">
    <source>
        <dbReference type="ARBA" id="ARBA00022842"/>
    </source>
</evidence>
<evidence type="ECO:0000256" key="6">
    <source>
        <dbReference type="ARBA" id="ARBA00022840"/>
    </source>
</evidence>
<comment type="catalytic activity">
    <reaction evidence="9">
        <text>(6S)-5,6,7,8-tetrahydrofolyl-(gamma-L-Glu)(n) + L-glutamate + ATP = (6S)-5,6,7,8-tetrahydrofolyl-(gamma-L-Glu)(n+1) + ADP + phosphate + H(+)</text>
        <dbReference type="Rhea" id="RHEA:10580"/>
        <dbReference type="Rhea" id="RHEA-COMP:14738"/>
        <dbReference type="Rhea" id="RHEA-COMP:14740"/>
        <dbReference type="ChEBI" id="CHEBI:15378"/>
        <dbReference type="ChEBI" id="CHEBI:29985"/>
        <dbReference type="ChEBI" id="CHEBI:30616"/>
        <dbReference type="ChEBI" id="CHEBI:43474"/>
        <dbReference type="ChEBI" id="CHEBI:141005"/>
        <dbReference type="ChEBI" id="CHEBI:456216"/>
        <dbReference type="EC" id="6.3.2.17"/>
    </reaction>
</comment>
<dbReference type="Gene3D" id="3.40.1190.10">
    <property type="entry name" value="Mur-like, catalytic domain"/>
    <property type="match status" value="1"/>
</dbReference>
<dbReference type="SUPFAM" id="SSF53623">
    <property type="entry name" value="MurD-like peptide ligases, catalytic domain"/>
    <property type="match status" value="1"/>
</dbReference>
<organism evidence="13 14">
    <name type="scientific">Halobacillus salinarum</name>
    <dbReference type="NCBI Taxonomy" id="2932257"/>
    <lineage>
        <taxon>Bacteria</taxon>
        <taxon>Bacillati</taxon>
        <taxon>Bacillota</taxon>
        <taxon>Bacilli</taxon>
        <taxon>Bacillales</taxon>
        <taxon>Bacillaceae</taxon>
        <taxon>Halobacillus</taxon>
    </lineage>
</organism>
<dbReference type="RefSeq" id="WP_244713329.1">
    <property type="nucleotide sequence ID" value="NZ_CP095073.1"/>
</dbReference>
<dbReference type="PROSITE" id="PS01011">
    <property type="entry name" value="FOLYLPOLYGLU_SYNT_1"/>
    <property type="match status" value="1"/>
</dbReference>
<dbReference type="Pfam" id="PF02875">
    <property type="entry name" value="Mur_ligase_C"/>
    <property type="match status" value="1"/>
</dbReference>
<keyword evidence="5 10" id="KW-0547">Nucleotide-binding</keyword>
<dbReference type="PROSITE" id="PS01012">
    <property type="entry name" value="FOLYLPOLYGLU_SYNT_2"/>
    <property type="match status" value="1"/>
</dbReference>
<protein>
    <recommendedName>
        <fullName evidence="2">tetrahydrofolate synthase</fullName>
        <ecNumber evidence="2">6.3.2.17</ecNumber>
    </recommendedName>
    <alternativeName>
        <fullName evidence="8">Tetrahydrofolylpolyglutamate synthase</fullName>
    </alternativeName>
</protein>
<keyword evidence="14" id="KW-1185">Reference proteome</keyword>
<comment type="similarity">
    <text evidence="1 10">Belongs to the folylpolyglutamate synthase family.</text>
</comment>
<evidence type="ECO:0000256" key="1">
    <source>
        <dbReference type="ARBA" id="ARBA00008276"/>
    </source>
</evidence>
<keyword evidence="3 10" id="KW-0436">Ligase</keyword>
<dbReference type="Gene3D" id="3.90.190.20">
    <property type="entry name" value="Mur ligase, C-terminal domain"/>
    <property type="match status" value="1"/>
</dbReference>
<dbReference type="InterPro" id="IPR036615">
    <property type="entry name" value="Mur_ligase_C_dom_sf"/>
</dbReference>
<dbReference type="PANTHER" id="PTHR11136">
    <property type="entry name" value="FOLYLPOLYGLUTAMATE SYNTHASE-RELATED"/>
    <property type="match status" value="1"/>
</dbReference>
<evidence type="ECO:0000313" key="13">
    <source>
        <dbReference type="EMBL" id="UOQ46244.1"/>
    </source>
</evidence>
<dbReference type="InterPro" id="IPR013221">
    <property type="entry name" value="Mur_ligase_cen"/>
</dbReference>
<dbReference type="PIRSF" id="PIRSF001563">
    <property type="entry name" value="Folylpolyglu_synth"/>
    <property type="match status" value="1"/>
</dbReference>